<name>A0ABV1U6N9_9ACTN</name>
<proteinExistence type="predicted"/>
<reference evidence="1 2" key="1">
    <citation type="submission" date="2024-06" db="EMBL/GenBank/DDBJ databases">
        <title>The Natural Products Discovery Center: Release of the First 8490 Sequenced Strains for Exploring Actinobacteria Biosynthetic Diversity.</title>
        <authorList>
            <person name="Kalkreuter E."/>
            <person name="Kautsar S.A."/>
            <person name="Yang D."/>
            <person name="Bader C.D."/>
            <person name="Teijaro C.N."/>
            <person name="Fluegel L."/>
            <person name="Davis C.M."/>
            <person name="Simpson J.R."/>
            <person name="Lauterbach L."/>
            <person name="Steele A.D."/>
            <person name="Gui C."/>
            <person name="Meng S."/>
            <person name="Li G."/>
            <person name="Viehrig K."/>
            <person name="Ye F."/>
            <person name="Su P."/>
            <person name="Kiefer A.F."/>
            <person name="Nichols A."/>
            <person name="Cepeda A.J."/>
            <person name="Yan W."/>
            <person name="Fan B."/>
            <person name="Jiang Y."/>
            <person name="Adhikari A."/>
            <person name="Zheng C.-J."/>
            <person name="Schuster L."/>
            <person name="Cowan T.M."/>
            <person name="Smanski M.J."/>
            <person name="Chevrette M.G."/>
            <person name="De Carvalho L.P.S."/>
            <person name="Shen B."/>
        </authorList>
    </citation>
    <scope>NUCLEOTIDE SEQUENCE [LARGE SCALE GENOMIC DNA]</scope>
    <source>
        <strain evidence="1 2">NPDC001166</strain>
    </source>
</reference>
<comment type="caution">
    <text evidence="1">The sequence shown here is derived from an EMBL/GenBank/DDBJ whole genome shotgun (WGS) entry which is preliminary data.</text>
</comment>
<dbReference type="Proteomes" id="UP001470023">
    <property type="component" value="Unassembled WGS sequence"/>
</dbReference>
<evidence type="ECO:0000313" key="2">
    <source>
        <dbReference type="Proteomes" id="UP001470023"/>
    </source>
</evidence>
<sequence length="82" mass="9020">MTEQAAPHISQPRILVLGVCPGKPGEPPFRIMEIDGEVVGRARTVTDVLEKAASFGIPIHDLDDPDVVRFVGGDKYTWTIRH</sequence>
<dbReference type="RefSeq" id="WP_073891037.1">
    <property type="nucleotide sequence ID" value="NZ_JBEOYA010000011.1"/>
</dbReference>
<evidence type="ECO:0000313" key="1">
    <source>
        <dbReference type="EMBL" id="MER6429391.1"/>
    </source>
</evidence>
<protein>
    <submittedName>
        <fullName evidence="1">Uncharacterized protein</fullName>
    </submittedName>
</protein>
<organism evidence="1 2">
    <name type="scientific">Streptomyces sp. 900105245</name>
    <dbReference type="NCBI Taxonomy" id="3154379"/>
    <lineage>
        <taxon>Bacteria</taxon>
        <taxon>Bacillati</taxon>
        <taxon>Actinomycetota</taxon>
        <taxon>Actinomycetes</taxon>
        <taxon>Kitasatosporales</taxon>
        <taxon>Streptomycetaceae</taxon>
        <taxon>Streptomyces</taxon>
    </lineage>
</organism>
<keyword evidence="2" id="KW-1185">Reference proteome</keyword>
<dbReference type="EMBL" id="JBEPAZ010000012">
    <property type="protein sequence ID" value="MER6429391.1"/>
    <property type="molecule type" value="Genomic_DNA"/>
</dbReference>
<gene>
    <name evidence="1" type="ORF">ABT272_16855</name>
</gene>
<accession>A0ABV1U6N9</accession>